<evidence type="ECO:0000313" key="4">
    <source>
        <dbReference type="EMBL" id="KAJ4251433.1"/>
    </source>
</evidence>
<evidence type="ECO:0000256" key="1">
    <source>
        <dbReference type="ARBA" id="ARBA00006328"/>
    </source>
</evidence>
<dbReference type="InterPro" id="IPR008030">
    <property type="entry name" value="NmrA-like"/>
</dbReference>
<keyword evidence="2" id="KW-0521">NADP</keyword>
<comment type="caution">
    <text evidence="4">The sequence shown here is derived from an EMBL/GenBank/DDBJ whole genome shotgun (WGS) entry which is preliminary data.</text>
</comment>
<protein>
    <recommendedName>
        <fullName evidence="3">NmrA-like domain-containing protein</fullName>
    </recommendedName>
</protein>
<keyword evidence="5" id="KW-1185">Reference proteome</keyword>
<sequence length="311" mass="35004">MSPSDQDLILVFAAGGKQTRLLIPLLAKHYTNLRLVVRSEASQQKLRYQFPGADVVRADQSDAKAVCDAFRGVTAAYYVGPSLHNQEIQNGYAAIDAAIAEQEEGNFKHFVLSSVLKPGLRKAINHDNKRYIEEYLFESPLNYTVLQPCNFLAENLFPISKWVLEEEPVLSLPYSFDIPNSNIFLEDLAEATLKVFQEREKHYHSEYPPSSTYPIAYKDLVPPTEKALGKRISIAKLSHAEAAKSFVTAAIGSNYNGNYLDVAERLVLWYDRYGLNSSPNVLEWLLGRKATTYEEWLEQRIAAVEAGHEGT</sequence>
<dbReference type="Gene3D" id="3.40.50.720">
    <property type="entry name" value="NAD(P)-binding Rossmann-like Domain"/>
    <property type="match status" value="1"/>
</dbReference>
<gene>
    <name evidence="4" type="ORF">NW762_011416</name>
</gene>
<dbReference type="SUPFAM" id="SSF51735">
    <property type="entry name" value="NAD(P)-binding Rossmann-fold domains"/>
    <property type="match status" value="1"/>
</dbReference>
<dbReference type="InterPro" id="IPR036291">
    <property type="entry name" value="NAD(P)-bd_dom_sf"/>
</dbReference>
<dbReference type="PANTHER" id="PTHR42748:SF31">
    <property type="entry name" value="NMRA-LIKE DOMAIN-CONTAINING PROTEIN-RELATED"/>
    <property type="match status" value="1"/>
</dbReference>
<accession>A0A9W8RSE8</accession>
<name>A0A9W8RSE8_9HYPO</name>
<reference evidence="4" key="1">
    <citation type="submission" date="2022-09" db="EMBL/GenBank/DDBJ databases">
        <title>Fusarium specimens isolated from Avocado Roots.</title>
        <authorList>
            <person name="Stajich J."/>
            <person name="Roper C."/>
            <person name="Heimlech-Rivalta G."/>
        </authorList>
    </citation>
    <scope>NUCLEOTIDE SEQUENCE</scope>
    <source>
        <strain evidence="4">CF00136</strain>
    </source>
</reference>
<dbReference type="AlphaFoldDB" id="A0A9W8RSE8"/>
<dbReference type="OrthoDB" id="419598at2759"/>
<evidence type="ECO:0000313" key="5">
    <source>
        <dbReference type="Proteomes" id="UP001152049"/>
    </source>
</evidence>
<dbReference type="GO" id="GO:0005634">
    <property type="term" value="C:nucleus"/>
    <property type="evidence" value="ECO:0007669"/>
    <property type="project" value="TreeGrafter"/>
</dbReference>
<proteinExistence type="inferred from homology"/>
<evidence type="ECO:0000259" key="3">
    <source>
        <dbReference type="Pfam" id="PF05368"/>
    </source>
</evidence>
<feature type="domain" description="NmrA-like" evidence="3">
    <location>
        <begin position="6"/>
        <end position="294"/>
    </location>
</feature>
<evidence type="ECO:0000256" key="2">
    <source>
        <dbReference type="ARBA" id="ARBA00022857"/>
    </source>
</evidence>
<dbReference type="Pfam" id="PF05368">
    <property type="entry name" value="NmrA"/>
    <property type="match status" value="1"/>
</dbReference>
<dbReference type="InterPro" id="IPR051164">
    <property type="entry name" value="NmrA-like_oxidored"/>
</dbReference>
<dbReference type="PANTHER" id="PTHR42748">
    <property type="entry name" value="NITROGEN METABOLITE REPRESSION PROTEIN NMRA FAMILY MEMBER"/>
    <property type="match status" value="1"/>
</dbReference>
<comment type="similarity">
    <text evidence="1">Belongs to the NmrA-type oxidoreductase family.</text>
</comment>
<organism evidence="4 5">
    <name type="scientific">Fusarium torreyae</name>
    <dbReference type="NCBI Taxonomy" id="1237075"/>
    <lineage>
        <taxon>Eukaryota</taxon>
        <taxon>Fungi</taxon>
        <taxon>Dikarya</taxon>
        <taxon>Ascomycota</taxon>
        <taxon>Pezizomycotina</taxon>
        <taxon>Sordariomycetes</taxon>
        <taxon>Hypocreomycetidae</taxon>
        <taxon>Hypocreales</taxon>
        <taxon>Nectriaceae</taxon>
        <taxon>Fusarium</taxon>
    </lineage>
</organism>
<dbReference type="EMBL" id="JAOQAZ010000028">
    <property type="protein sequence ID" value="KAJ4251433.1"/>
    <property type="molecule type" value="Genomic_DNA"/>
</dbReference>
<dbReference type="Proteomes" id="UP001152049">
    <property type="component" value="Unassembled WGS sequence"/>
</dbReference>